<evidence type="ECO:0000256" key="1">
    <source>
        <dbReference type="SAM" id="MobiDB-lite"/>
    </source>
</evidence>
<feature type="region of interest" description="Disordered" evidence="1">
    <location>
        <begin position="1"/>
        <end position="34"/>
    </location>
</feature>
<dbReference type="EMBL" id="BAABEO010000006">
    <property type="protein sequence ID" value="GAA3668169.1"/>
    <property type="molecule type" value="Genomic_DNA"/>
</dbReference>
<feature type="transmembrane region" description="Helical" evidence="2">
    <location>
        <begin position="44"/>
        <end position="67"/>
    </location>
</feature>
<evidence type="ECO:0000313" key="3">
    <source>
        <dbReference type="EMBL" id="GAA3668169.1"/>
    </source>
</evidence>
<keyword evidence="2" id="KW-0472">Membrane</keyword>
<keyword evidence="2" id="KW-1133">Transmembrane helix</keyword>
<accession>A0ABP7BVK7</accession>
<keyword evidence="2" id="KW-0812">Transmembrane</keyword>
<dbReference type="RefSeq" id="WP_345147983.1">
    <property type="nucleotide sequence ID" value="NZ_BAABEO010000006.1"/>
</dbReference>
<comment type="caution">
    <text evidence="3">The sequence shown here is derived from an EMBL/GenBank/DDBJ whole genome shotgun (WGS) entry which is preliminary data.</text>
</comment>
<protein>
    <recommendedName>
        <fullName evidence="5">Integral membrane protein</fullName>
    </recommendedName>
</protein>
<reference evidence="4" key="1">
    <citation type="journal article" date="2019" name="Int. J. Syst. Evol. Microbiol.">
        <title>The Global Catalogue of Microorganisms (GCM) 10K type strain sequencing project: providing services to taxonomists for standard genome sequencing and annotation.</title>
        <authorList>
            <consortium name="The Broad Institute Genomics Platform"/>
            <consortium name="The Broad Institute Genome Sequencing Center for Infectious Disease"/>
            <person name="Wu L."/>
            <person name="Ma J."/>
        </authorList>
    </citation>
    <scope>NUCLEOTIDE SEQUENCE [LARGE SCALE GENOMIC DNA]</scope>
    <source>
        <strain evidence="4">JCM 30742</strain>
    </source>
</reference>
<keyword evidence="4" id="KW-1185">Reference proteome</keyword>
<feature type="compositionally biased region" description="Low complexity" evidence="1">
    <location>
        <begin position="1"/>
        <end position="11"/>
    </location>
</feature>
<organism evidence="3 4">
    <name type="scientific">Arthrobacter ginkgonis</name>
    <dbReference type="NCBI Taxonomy" id="1630594"/>
    <lineage>
        <taxon>Bacteria</taxon>
        <taxon>Bacillati</taxon>
        <taxon>Actinomycetota</taxon>
        <taxon>Actinomycetes</taxon>
        <taxon>Micrococcales</taxon>
        <taxon>Micrococcaceae</taxon>
        <taxon>Arthrobacter</taxon>
    </lineage>
</organism>
<evidence type="ECO:0008006" key="5">
    <source>
        <dbReference type="Google" id="ProtNLM"/>
    </source>
</evidence>
<sequence>MEKDSPNGAEGANEEPEEAPWSAGVPEGAPQGFGFRTGKRSSRVAYGFAVFILVIETVLLVLGGILLAREGQWVGVGLLVLVEAAFIAGFRALARQARRRRSG</sequence>
<dbReference type="Proteomes" id="UP001500752">
    <property type="component" value="Unassembled WGS sequence"/>
</dbReference>
<feature type="transmembrane region" description="Helical" evidence="2">
    <location>
        <begin position="73"/>
        <end position="94"/>
    </location>
</feature>
<gene>
    <name evidence="3" type="ORF">GCM10023081_03380</name>
</gene>
<proteinExistence type="predicted"/>
<evidence type="ECO:0000256" key="2">
    <source>
        <dbReference type="SAM" id="Phobius"/>
    </source>
</evidence>
<name>A0ABP7BVK7_9MICC</name>
<evidence type="ECO:0000313" key="4">
    <source>
        <dbReference type="Proteomes" id="UP001500752"/>
    </source>
</evidence>